<dbReference type="OMA" id="IDRHEYL"/>
<keyword evidence="3" id="KW-1185">Reference proteome</keyword>
<dbReference type="InterPro" id="IPR007696">
    <property type="entry name" value="DNA_mismatch_repair_MutS_core"/>
</dbReference>
<dbReference type="PANTHER" id="PTHR11361:SF35">
    <property type="entry name" value="DNA MISMATCH REPAIR PROTEIN MSH2"/>
    <property type="match status" value="1"/>
</dbReference>
<evidence type="ECO:0000259" key="1">
    <source>
        <dbReference type="SMART" id="SM00533"/>
    </source>
</evidence>
<dbReference type="EMBL" id="VCGU01000458">
    <property type="protein sequence ID" value="TRY63591.1"/>
    <property type="molecule type" value="Genomic_DNA"/>
</dbReference>
<dbReference type="InterPro" id="IPR045076">
    <property type="entry name" value="MutS"/>
</dbReference>
<sequence>MLVGGQTPSDRGPSSFVLGETTLNGLDLVGGGLESSGSARSRLVPSLSASTPPTTLLSWLCGSQKTKGGRSLMEAWLRCPLISSDSIHFRLDLVELFVNQGALRQQMQEFLAGQSGGDLKAILLRVEASTANLDHVCRLFIAVETCLAMVRELALAAATASTTTKTPNPTTGANCAQSSIPSSVNGWLAPIYDCEDKLKHFLNFMDTLLDIETIKSNGQLENLRIKPSFSPHMKQFQDELTKLSEEMTKHRKQEESEYDLRDGSLKLEKNETLGYFFRVTLKDEKKIRSHHGVRILESLKSGVKFRTKELDRLNNLTTKIHQEQVKEVKLILEEVNRLTQGYGKECFHRVEAFLSTVDCVVSFANISSSAPLPFVRPNVSDTCDCIRLDHIRHPLLERVDGMHYIANSMTLTKEKGFCILTGPNMGTNRGLKIK</sequence>
<comment type="caution">
    <text evidence="2">The sequence shown here is derived from an EMBL/GenBank/DDBJ whole genome shotgun (WGS) entry which is preliminary data.</text>
</comment>
<proteinExistence type="predicted"/>
<dbReference type="PANTHER" id="PTHR11361">
    <property type="entry name" value="DNA MISMATCH REPAIR PROTEIN MUTS FAMILY MEMBER"/>
    <property type="match status" value="1"/>
</dbReference>
<dbReference type="Pfam" id="PF05192">
    <property type="entry name" value="MutS_III"/>
    <property type="match status" value="1"/>
</dbReference>
<organism evidence="2 3">
    <name type="scientific">Tigriopus californicus</name>
    <name type="common">Marine copepod</name>
    <dbReference type="NCBI Taxonomy" id="6832"/>
    <lineage>
        <taxon>Eukaryota</taxon>
        <taxon>Metazoa</taxon>
        <taxon>Ecdysozoa</taxon>
        <taxon>Arthropoda</taxon>
        <taxon>Crustacea</taxon>
        <taxon>Multicrustacea</taxon>
        <taxon>Hexanauplia</taxon>
        <taxon>Copepoda</taxon>
        <taxon>Harpacticoida</taxon>
        <taxon>Harpacticidae</taxon>
        <taxon>Tigriopus</taxon>
    </lineage>
</organism>
<dbReference type="GO" id="GO:0005524">
    <property type="term" value="F:ATP binding"/>
    <property type="evidence" value="ECO:0007669"/>
    <property type="project" value="InterPro"/>
</dbReference>
<dbReference type="Proteomes" id="UP000318571">
    <property type="component" value="Chromosome 10"/>
</dbReference>
<protein>
    <recommendedName>
        <fullName evidence="1">DNA mismatch repair protein MutS core domain-containing protein</fullName>
    </recommendedName>
</protein>
<dbReference type="InterPro" id="IPR007861">
    <property type="entry name" value="DNA_mismatch_repair_MutS_clamp"/>
</dbReference>
<dbReference type="GO" id="GO:0030983">
    <property type="term" value="F:mismatched DNA binding"/>
    <property type="evidence" value="ECO:0007669"/>
    <property type="project" value="InterPro"/>
</dbReference>
<reference evidence="2 3" key="1">
    <citation type="journal article" date="2018" name="Nat. Ecol. Evol.">
        <title>Genomic signatures of mitonuclear coevolution across populations of Tigriopus californicus.</title>
        <authorList>
            <person name="Barreto F.S."/>
            <person name="Watson E.T."/>
            <person name="Lima T.G."/>
            <person name="Willett C.S."/>
            <person name="Edmands S."/>
            <person name="Li W."/>
            <person name="Burton R.S."/>
        </authorList>
    </citation>
    <scope>NUCLEOTIDE SEQUENCE [LARGE SCALE GENOMIC DNA]</scope>
    <source>
        <strain evidence="2 3">San Diego</strain>
    </source>
</reference>
<feature type="domain" description="DNA mismatch repair protein MutS core" evidence="1">
    <location>
        <begin position="51"/>
        <end position="399"/>
    </location>
</feature>
<accession>A0A553NDT6</accession>
<dbReference type="InterPro" id="IPR027417">
    <property type="entry name" value="P-loop_NTPase"/>
</dbReference>
<dbReference type="Pfam" id="PF05190">
    <property type="entry name" value="MutS_IV"/>
    <property type="match status" value="1"/>
</dbReference>
<evidence type="ECO:0000313" key="3">
    <source>
        <dbReference type="Proteomes" id="UP000318571"/>
    </source>
</evidence>
<name>A0A553NDT6_TIGCA</name>
<dbReference type="SMART" id="SM00533">
    <property type="entry name" value="MUTSd"/>
    <property type="match status" value="1"/>
</dbReference>
<dbReference type="STRING" id="6832.A0A553NDT6"/>
<dbReference type="GO" id="GO:0006312">
    <property type="term" value="P:mitotic recombination"/>
    <property type="evidence" value="ECO:0007669"/>
    <property type="project" value="TreeGrafter"/>
</dbReference>
<dbReference type="GO" id="GO:0006298">
    <property type="term" value="P:mismatch repair"/>
    <property type="evidence" value="ECO:0007669"/>
    <property type="project" value="InterPro"/>
</dbReference>
<dbReference type="Gene3D" id="1.10.1420.10">
    <property type="match status" value="2"/>
</dbReference>
<dbReference type="InterPro" id="IPR036187">
    <property type="entry name" value="DNA_mismatch_repair_MutS_sf"/>
</dbReference>
<gene>
    <name evidence="2" type="ORF">TCAL_12583</name>
</gene>
<dbReference type="Gene3D" id="3.40.50.300">
    <property type="entry name" value="P-loop containing nucleotide triphosphate hydrolases"/>
    <property type="match status" value="1"/>
</dbReference>
<dbReference type="GO" id="GO:0032301">
    <property type="term" value="C:MutSalpha complex"/>
    <property type="evidence" value="ECO:0007669"/>
    <property type="project" value="TreeGrafter"/>
</dbReference>
<dbReference type="GO" id="GO:0140664">
    <property type="term" value="F:ATP-dependent DNA damage sensor activity"/>
    <property type="evidence" value="ECO:0007669"/>
    <property type="project" value="InterPro"/>
</dbReference>
<evidence type="ECO:0000313" key="2">
    <source>
        <dbReference type="EMBL" id="TRY63591.1"/>
    </source>
</evidence>
<dbReference type="SUPFAM" id="SSF48334">
    <property type="entry name" value="DNA repair protein MutS, domain III"/>
    <property type="match status" value="1"/>
</dbReference>
<dbReference type="AlphaFoldDB" id="A0A553NDT6"/>